<sequence length="153" mass="17433">MYNNEKLKSSFSRVLYLECATIIIMLIAPLVIRNTNDEVKDSLGDPSGIGFGWGILFGGWTLYLPIFLLGLGLLGLYIVSIVFRINYSKAYLNVPTDENRYMYLFVFSWILYTFTLILSLGGFFDTTIFIASILLIIIDLCILYFCQLKCTSK</sequence>
<feature type="transmembrane region" description="Helical" evidence="1">
    <location>
        <begin position="14"/>
        <end position="32"/>
    </location>
</feature>
<comment type="caution">
    <text evidence="2">The sequence shown here is derived from an EMBL/GenBank/DDBJ whole genome shotgun (WGS) entry which is preliminary data.</text>
</comment>
<dbReference type="SUPFAM" id="SSF81442">
    <property type="entry name" value="Cytochrome c oxidase subunit I-like"/>
    <property type="match status" value="1"/>
</dbReference>
<reference evidence="2 3" key="1">
    <citation type="submission" date="2024-02" db="EMBL/GenBank/DDBJ databases">
        <title>The Genome Sequence of Enterococcus sp. DIV0159.</title>
        <authorList>
            <person name="Earl A."/>
            <person name="Manson A."/>
            <person name="Gilmore M."/>
            <person name="Sanders J."/>
            <person name="Shea T."/>
            <person name="Howe W."/>
            <person name="Livny J."/>
            <person name="Cuomo C."/>
            <person name="Neafsey D."/>
            <person name="Birren B."/>
        </authorList>
    </citation>
    <scope>NUCLEOTIDE SEQUENCE [LARGE SCALE GENOMIC DNA]</scope>
    <source>
        <strain evidence="2 3">665A</strain>
    </source>
</reference>
<keyword evidence="1" id="KW-1133">Transmembrane helix</keyword>
<keyword evidence="1" id="KW-0812">Transmembrane</keyword>
<keyword evidence="3" id="KW-1185">Reference proteome</keyword>
<name>A0ABV0ET78_9ENTE</name>
<feature type="transmembrane region" description="Helical" evidence="1">
    <location>
        <begin position="127"/>
        <end position="146"/>
    </location>
</feature>
<organism evidence="2 3">
    <name type="scientific">Candidatus Enterococcus ferrettii</name>
    <dbReference type="NCBI Taxonomy" id="2815324"/>
    <lineage>
        <taxon>Bacteria</taxon>
        <taxon>Bacillati</taxon>
        <taxon>Bacillota</taxon>
        <taxon>Bacilli</taxon>
        <taxon>Lactobacillales</taxon>
        <taxon>Enterococcaceae</taxon>
        <taxon>Enterococcus</taxon>
    </lineage>
</organism>
<feature type="transmembrane region" description="Helical" evidence="1">
    <location>
        <begin position="52"/>
        <end position="80"/>
    </location>
</feature>
<proteinExistence type="predicted"/>
<gene>
    <name evidence="2" type="ORF">JZO67_003826</name>
</gene>
<dbReference type="Proteomes" id="UP000664357">
    <property type="component" value="Unassembled WGS sequence"/>
</dbReference>
<evidence type="ECO:0000313" key="2">
    <source>
        <dbReference type="EMBL" id="MEO1771844.1"/>
    </source>
</evidence>
<feature type="transmembrane region" description="Helical" evidence="1">
    <location>
        <begin position="101"/>
        <end position="121"/>
    </location>
</feature>
<evidence type="ECO:0008006" key="4">
    <source>
        <dbReference type="Google" id="ProtNLM"/>
    </source>
</evidence>
<dbReference type="InterPro" id="IPR036927">
    <property type="entry name" value="Cyt_c_oxase-like_su1_sf"/>
</dbReference>
<evidence type="ECO:0000256" key="1">
    <source>
        <dbReference type="SAM" id="Phobius"/>
    </source>
</evidence>
<keyword evidence="1" id="KW-0472">Membrane</keyword>
<evidence type="ECO:0000313" key="3">
    <source>
        <dbReference type="Proteomes" id="UP000664357"/>
    </source>
</evidence>
<dbReference type="EMBL" id="JAFREL020000003">
    <property type="protein sequence ID" value="MEO1771844.1"/>
    <property type="molecule type" value="Genomic_DNA"/>
</dbReference>
<protein>
    <recommendedName>
        <fullName evidence="4">Integral membrane protein</fullName>
    </recommendedName>
</protein>
<accession>A0ABV0ET78</accession>